<dbReference type="KEGG" id="amr:AM1_3821"/>
<proteinExistence type="predicted"/>
<dbReference type="InterPro" id="IPR036770">
    <property type="entry name" value="Ankyrin_rpt-contain_sf"/>
</dbReference>
<dbReference type="InterPro" id="IPR002110">
    <property type="entry name" value="Ankyrin_rpt"/>
</dbReference>
<organism evidence="4 5">
    <name type="scientific">Acaryochloris marina (strain MBIC 11017)</name>
    <dbReference type="NCBI Taxonomy" id="329726"/>
    <lineage>
        <taxon>Bacteria</taxon>
        <taxon>Bacillati</taxon>
        <taxon>Cyanobacteriota</taxon>
        <taxon>Cyanophyceae</taxon>
        <taxon>Acaryochloridales</taxon>
        <taxon>Acaryochloridaceae</taxon>
        <taxon>Acaryochloris</taxon>
    </lineage>
</organism>
<feature type="repeat" description="ANK" evidence="3">
    <location>
        <begin position="61"/>
        <end position="93"/>
    </location>
</feature>
<dbReference type="PANTHER" id="PTHR24171:SF9">
    <property type="entry name" value="ANKYRIN REPEAT DOMAIN-CONTAINING PROTEIN 39"/>
    <property type="match status" value="1"/>
</dbReference>
<gene>
    <name evidence="4" type="ordered locus">AM1_3821</name>
</gene>
<evidence type="ECO:0000313" key="5">
    <source>
        <dbReference type="Proteomes" id="UP000000268"/>
    </source>
</evidence>
<dbReference type="Pfam" id="PF12796">
    <property type="entry name" value="Ank_2"/>
    <property type="match status" value="2"/>
</dbReference>
<keyword evidence="5" id="KW-1185">Reference proteome</keyword>
<evidence type="ECO:0000313" key="4">
    <source>
        <dbReference type="EMBL" id="ABW28808.1"/>
    </source>
</evidence>
<sequence>MTLANDVLALQQLIKQGADVNIHYRAAERLTPLIQAINLQRVEIVETLLLAGADVHQSQYEITMPLWIATDVGNLDIVKLLLNEGANPNRGDVTSAPLHLAIAKDTPDIVEALIQAHADLNRTCALGYTPLMTAASKGNLMLCKRLVQAGATIDIHDNYGDTALTIAESLDHQDIVNFLQSKT</sequence>
<dbReference type="PANTHER" id="PTHR24171">
    <property type="entry name" value="ANKYRIN REPEAT DOMAIN-CONTAINING PROTEIN 39-RELATED"/>
    <property type="match status" value="1"/>
</dbReference>
<keyword evidence="2 3" id="KW-0040">ANK repeat</keyword>
<feature type="repeat" description="ANK" evidence="3">
    <location>
        <begin position="28"/>
        <end position="60"/>
    </location>
</feature>
<feature type="repeat" description="ANK" evidence="3">
    <location>
        <begin position="93"/>
        <end position="125"/>
    </location>
</feature>
<dbReference type="eggNOG" id="COG0666">
    <property type="taxonomic scope" value="Bacteria"/>
</dbReference>
<evidence type="ECO:0000256" key="1">
    <source>
        <dbReference type="ARBA" id="ARBA00022737"/>
    </source>
</evidence>
<dbReference type="PROSITE" id="PS50088">
    <property type="entry name" value="ANK_REPEAT"/>
    <property type="match status" value="4"/>
</dbReference>
<keyword evidence="1" id="KW-0677">Repeat</keyword>
<dbReference type="AlphaFoldDB" id="B0C6W9"/>
<dbReference type="Gene3D" id="1.25.40.20">
    <property type="entry name" value="Ankyrin repeat-containing domain"/>
    <property type="match status" value="2"/>
</dbReference>
<dbReference type="STRING" id="329726.AM1_3821"/>
<dbReference type="EMBL" id="CP000828">
    <property type="protein sequence ID" value="ABW28808.1"/>
    <property type="molecule type" value="Genomic_DNA"/>
</dbReference>
<evidence type="ECO:0000256" key="2">
    <source>
        <dbReference type="ARBA" id="ARBA00023043"/>
    </source>
</evidence>
<protein>
    <submittedName>
        <fullName evidence="4">Ankyrin repeat-containing protein</fullName>
    </submittedName>
</protein>
<evidence type="ECO:0000256" key="3">
    <source>
        <dbReference type="PROSITE-ProRule" id="PRU00023"/>
    </source>
</evidence>
<dbReference type="SMART" id="SM00248">
    <property type="entry name" value="ANK"/>
    <property type="match status" value="4"/>
</dbReference>
<dbReference type="HOGENOM" id="CLU_000134_18_1_3"/>
<accession>B0C6W9</accession>
<dbReference type="SUPFAM" id="SSF48403">
    <property type="entry name" value="Ankyrin repeat"/>
    <property type="match status" value="1"/>
</dbReference>
<dbReference type="Proteomes" id="UP000000268">
    <property type="component" value="Chromosome"/>
</dbReference>
<dbReference type="PROSITE" id="PS50297">
    <property type="entry name" value="ANK_REP_REGION"/>
    <property type="match status" value="3"/>
</dbReference>
<feature type="repeat" description="ANK" evidence="3">
    <location>
        <begin position="126"/>
        <end position="158"/>
    </location>
</feature>
<reference evidence="4 5" key="1">
    <citation type="journal article" date="2008" name="Proc. Natl. Acad. Sci. U.S.A.">
        <title>Niche adaptation and genome expansion in the chlorophyll d-producing cyanobacterium Acaryochloris marina.</title>
        <authorList>
            <person name="Swingley W.D."/>
            <person name="Chen M."/>
            <person name="Cheung P.C."/>
            <person name="Conrad A.L."/>
            <person name="Dejesa L.C."/>
            <person name="Hao J."/>
            <person name="Honchak B.M."/>
            <person name="Karbach L.E."/>
            <person name="Kurdoglu A."/>
            <person name="Lahiri S."/>
            <person name="Mastrian S.D."/>
            <person name="Miyashita H."/>
            <person name="Page L."/>
            <person name="Ramakrishna P."/>
            <person name="Satoh S."/>
            <person name="Sattley W.M."/>
            <person name="Shimada Y."/>
            <person name="Taylor H.L."/>
            <person name="Tomo T."/>
            <person name="Tsuchiya T."/>
            <person name="Wang Z.T."/>
            <person name="Raymond J."/>
            <person name="Mimuro M."/>
            <person name="Blankenship R.E."/>
            <person name="Touchman J.W."/>
        </authorList>
    </citation>
    <scope>NUCLEOTIDE SEQUENCE [LARGE SCALE GENOMIC DNA]</scope>
    <source>
        <strain evidence="5">MBIC 11017</strain>
    </source>
</reference>
<name>B0C6W9_ACAM1</name>